<evidence type="ECO:0000313" key="2">
    <source>
        <dbReference type="EMBL" id="HGZ43555.1"/>
    </source>
</evidence>
<keyword evidence="1" id="KW-1133">Transmembrane helix</keyword>
<keyword evidence="1" id="KW-0472">Membrane</keyword>
<feature type="transmembrane region" description="Helical" evidence="1">
    <location>
        <begin position="84"/>
        <end position="106"/>
    </location>
</feature>
<keyword evidence="1" id="KW-0812">Transmembrane</keyword>
<accession>A0A832I580</accession>
<feature type="transmembrane region" description="Helical" evidence="1">
    <location>
        <begin position="7"/>
        <end position="26"/>
    </location>
</feature>
<gene>
    <name evidence="2" type="ORF">ENR23_09045</name>
</gene>
<evidence type="ECO:0000256" key="1">
    <source>
        <dbReference type="SAM" id="Phobius"/>
    </source>
</evidence>
<dbReference type="AlphaFoldDB" id="A0A832I580"/>
<protein>
    <recommendedName>
        <fullName evidence="3">DUF1772 domain-containing protein</fullName>
    </recommendedName>
</protein>
<evidence type="ECO:0008006" key="3">
    <source>
        <dbReference type="Google" id="ProtNLM"/>
    </source>
</evidence>
<comment type="caution">
    <text evidence="2">The sequence shown here is derived from an EMBL/GenBank/DDBJ whole genome shotgun (WGS) entry which is preliminary data.</text>
</comment>
<organism evidence="2">
    <name type="scientific">Eiseniibacteriota bacterium</name>
    <dbReference type="NCBI Taxonomy" id="2212470"/>
    <lineage>
        <taxon>Bacteria</taxon>
        <taxon>Candidatus Eiseniibacteriota</taxon>
    </lineage>
</organism>
<sequence>MTDLDRFALLVHLGATLFMAGVIWYVQIVHYPMFDMADRAGFAAWEARHSALTTWVVAPAMLVEAATGLWLAASPPRGSDAAALWLGVALLAVAWLATAFLSVPLHGRLSAGWDAEAHRLLVATNWVRTTAWSLRAALVLAVAGRLMR</sequence>
<dbReference type="EMBL" id="DSQF01000018">
    <property type="protein sequence ID" value="HGZ43555.1"/>
    <property type="molecule type" value="Genomic_DNA"/>
</dbReference>
<name>A0A832I580_UNCEI</name>
<proteinExistence type="predicted"/>
<reference evidence="2" key="1">
    <citation type="journal article" date="2020" name="mSystems">
        <title>Genome- and Community-Level Interaction Insights into Carbon Utilization and Element Cycling Functions of Hydrothermarchaeota in Hydrothermal Sediment.</title>
        <authorList>
            <person name="Zhou Z."/>
            <person name="Liu Y."/>
            <person name="Xu W."/>
            <person name="Pan J."/>
            <person name="Luo Z.H."/>
            <person name="Li M."/>
        </authorList>
    </citation>
    <scope>NUCLEOTIDE SEQUENCE [LARGE SCALE GENOMIC DNA]</scope>
    <source>
        <strain evidence="2">SpSt-381</strain>
    </source>
</reference>
<feature type="transmembrane region" description="Helical" evidence="1">
    <location>
        <begin position="52"/>
        <end position="72"/>
    </location>
</feature>